<dbReference type="Gene3D" id="1.20.144.10">
    <property type="entry name" value="Phosphatidic acid phosphatase type 2/haloperoxidase"/>
    <property type="match status" value="1"/>
</dbReference>
<feature type="transmembrane region" description="Helical" evidence="1">
    <location>
        <begin position="200"/>
        <end position="220"/>
    </location>
</feature>
<reference evidence="3 4" key="1">
    <citation type="journal article" date="2019" name="Int. J. Syst. Evol. Microbiol.">
        <title>The Global Catalogue of Microorganisms (GCM) 10K type strain sequencing project: providing services to taxonomists for standard genome sequencing and annotation.</title>
        <authorList>
            <consortium name="The Broad Institute Genomics Platform"/>
            <consortium name="The Broad Institute Genome Sequencing Center for Infectious Disease"/>
            <person name="Wu L."/>
            <person name="Ma J."/>
        </authorList>
    </citation>
    <scope>NUCLEOTIDE SEQUENCE [LARGE SCALE GENOMIC DNA]</scope>
    <source>
        <strain evidence="3 4">DSM 29988</strain>
    </source>
</reference>
<feature type="transmembrane region" description="Helical" evidence="1">
    <location>
        <begin position="114"/>
        <end position="137"/>
    </location>
</feature>
<feature type="transmembrane region" description="Helical" evidence="1">
    <location>
        <begin position="59"/>
        <end position="77"/>
    </location>
</feature>
<dbReference type="InterPro" id="IPR000326">
    <property type="entry name" value="PAP2/HPO"/>
</dbReference>
<dbReference type="PANTHER" id="PTHR14969:SF13">
    <property type="entry name" value="AT30094P"/>
    <property type="match status" value="1"/>
</dbReference>
<dbReference type="SMART" id="SM00014">
    <property type="entry name" value="acidPPc"/>
    <property type="match status" value="1"/>
</dbReference>
<dbReference type="Pfam" id="PF01569">
    <property type="entry name" value="PAP2"/>
    <property type="match status" value="1"/>
</dbReference>
<name>A0ABD5ZI19_9EURY</name>
<protein>
    <submittedName>
        <fullName evidence="3">Phosphatase PAP2 family protein</fullName>
    </submittedName>
</protein>
<keyword evidence="1" id="KW-1133">Transmembrane helix</keyword>
<organism evidence="3 4">
    <name type="scientific">Haloferax namakaokahaiae</name>
    <dbReference type="NCBI Taxonomy" id="1748331"/>
    <lineage>
        <taxon>Archaea</taxon>
        <taxon>Methanobacteriati</taxon>
        <taxon>Methanobacteriota</taxon>
        <taxon>Stenosarchaea group</taxon>
        <taxon>Halobacteria</taxon>
        <taxon>Halobacteriales</taxon>
        <taxon>Haloferacaceae</taxon>
        <taxon>Haloferax</taxon>
    </lineage>
</organism>
<dbReference type="InterPro" id="IPR036938">
    <property type="entry name" value="PAP2/HPO_sf"/>
</dbReference>
<comment type="caution">
    <text evidence="3">The sequence shown here is derived from an EMBL/GenBank/DDBJ whole genome shotgun (WGS) entry which is preliminary data.</text>
</comment>
<dbReference type="Proteomes" id="UP001596481">
    <property type="component" value="Unassembled WGS sequence"/>
</dbReference>
<keyword evidence="1" id="KW-0812">Transmembrane</keyword>
<dbReference type="EMBL" id="JBHTAA010000005">
    <property type="protein sequence ID" value="MFC7204854.1"/>
    <property type="molecule type" value="Genomic_DNA"/>
</dbReference>
<accession>A0ABD5ZI19</accession>
<keyword evidence="4" id="KW-1185">Reference proteome</keyword>
<evidence type="ECO:0000259" key="2">
    <source>
        <dbReference type="SMART" id="SM00014"/>
    </source>
</evidence>
<evidence type="ECO:0000313" key="4">
    <source>
        <dbReference type="Proteomes" id="UP001596481"/>
    </source>
</evidence>
<proteinExistence type="predicted"/>
<dbReference type="RefSeq" id="WP_390225632.1">
    <property type="nucleotide sequence ID" value="NZ_JBHTAA010000005.1"/>
</dbReference>
<gene>
    <name evidence="3" type="ORF">ACFQJC_15160</name>
</gene>
<feature type="transmembrane region" description="Helical" evidence="1">
    <location>
        <begin position="20"/>
        <end position="47"/>
    </location>
</feature>
<dbReference type="PANTHER" id="PTHR14969">
    <property type="entry name" value="SPHINGOSINE-1-PHOSPHATE PHOSPHOHYDROLASE"/>
    <property type="match status" value="1"/>
</dbReference>
<feature type="transmembrane region" description="Helical" evidence="1">
    <location>
        <begin position="253"/>
        <end position="272"/>
    </location>
</feature>
<feature type="transmembrane region" description="Helical" evidence="1">
    <location>
        <begin position="169"/>
        <end position="188"/>
    </location>
</feature>
<feature type="transmembrane region" description="Helical" evidence="1">
    <location>
        <begin position="278"/>
        <end position="296"/>
    </location>
</feature>
<dbReference type="SUPFAM" id="SSF48317">
    <property type="entry name" value="Acid phosphatase/Vanadium-dependent haloperoxidase"/>
    <property type="match status" value="1"/>
</dbReference>
<feature type="transmembrane region" description="Helical" evidence="1">
    <location>
        <begin position="144"/>
        <end position="163"/>
    </location>
</feature>
<dbReference type="AlphaFoldDB" id="A0ABD5ZI19"/>
<feature type="domain" description="Phosphatidic acid phosphatase type 2/haloperoxidase" evidence="2">
    <location>
        <begin position="61"/>
        <end position="184"/>
    </location>
</feature>
<evidence type="ECO:0000256" key="1">
    <source>
        <dbReference type="SAM" id="Phobius"/>
    </source>
</evidence>
<sequence length="313" mass="32405">MLLLQTRGLGETALANAPDLFVFLFGLVTQLGDQWFYFVLFTSLYWLARPRLTTYPRQVAAAFVGLAFASLALVTALKVGLALPRPPTAAVADAPSWPAPLADLFVSFTTDDGFGFPSGHALGTTVVYGAAAVMLDVWDRRRRIVAAAVIIGVVSLSRVVIGVHYGIDVVVGVLLGLGLLKALFSVAVDDETGLLDPARVFGVSAALALVALVAVLVFGGPGHTEHAAAAFGGSLGGFFGWTRLSDHESLPTLSMPVAFVALAVAGGLWGGLDALDAPLPLMVVGTAVVVAFILVAPRLQDSLASSNVVPSAD</sequence>
<evidence type="ECO:0000313" key="3">
    <source>
        <dbReference type="EMBL" id="MFC7204854.1"/>
    </source>
</evidence>
<keyword evidence="1" id="KW-0472">Membrane</keyword>